<dbReference type="EMBL" id="JBHSAM010000028">
    <property type="protein sequence ID" value="MFC4101224.1"/>
    <property type="molecule type" value="Genomic_DNA"/>
</dbReference>
<comment type="caution">
    <text evidence="1">The sequence shown here is derived from an EMBL/GenBank/DDBJ whole genome shotgun (WGS) entry which is preliminary data.</text>
</comment>
<proteinExistence type="predicted"/>
<dbReference type="RefSeq" id="WP_377719846.1">
    <property type="nucleotide sequence ID" value="NZ_JBHSAM010000028.1"/>
</dbReference>
<sequence>MIAERVEAVREAVERRCELLSIQYIVAEQASVQDMEPSRERLERDIAELLAMLDPRWDANSRKPPVKIRHDNEWRTVLSERGEYLLAAVAEADLFGVSPAAPAAKRFVRLLEASGDCGELRREVISLPEQAVLAYGAWLAQTTDRERGVRVWLASPNGEFAQSELTGEQAQAACAHISQVDESSERFEIAGMLTHWDTGKRAYRIASEGTEYAGRADRKLSGKLQELDASGKRPPLRAEAVIERRMAVRPLTGNRISADWLMEVDTDIGVDPSETLFALEDIAGRVRTLLESDDAGFGGLGMTEDEFGYYANQLDELRASNPLKGALRYLDRQDAAQAAELMGEGRAIARWIELLNGSVAALEDMDTSPAARSKIASQLTRAVSAAYPDLVALRSRLERMSTALRQVLDRQ</sequence>
<protein>
    <submittedName>
        <fullName evidence="1">Uncharacterized protein</fullName>
    </submittedName>
</protein>
<evidence type="ECO:0000313" key="1">
    <source>
        <dbReference type="EMBL" id="MFC4101224.1"/>
    </source>
</evidence>
<keyword evidence="2" id="KW-1185">Reference proteome</keyword>
<organism evidence="1 2">
    <name type="scientific">Paenibacillus xanthanilyticus</name>
    <dbReference type="NCBI Taxonomy" id="1783531"/>
    <lineage>
        <taxon>Bacteria</taxon>
        <taxon>Bacillati</taxon>
        <taxon>Bacillota</taxon>
        <taxon>Bacilli</taxon>
        <taxon>Bacillales</taxon>
        <taxon>Paenibacillaceae</taxon>
        <taxon>Paenibacillus</taxon>
    </lineage>
</organism>
<dbReference type="Proteomes" id="UP001595715">
    <property type="component" value="Unassembled WGS sequence"/>
</dbReference>
<gene>
    <name evidence="1" type="ORF">ACFOZ8_16410</name>
</gene>
<reference evidence="2" key="1">
    <citation type="journal article" date="2019" name="Int. J. Syst. Evol. Microbiol.">
        <title>The Global Catalogue of Microorganisms (GCM) 10K type strain sequencing project: providing services to taxonomists for standard genome sequencing and annotation.</title>
        <authorList>
            <consortium name="The Broad Institute Genomics Platform"/>
            <consortium name="The Broad Institute Genome Sequencing Center for Infectious Disease"/>
            <person name="Wu L."/>
            <person name="Ma J."/>
        </authorList>
    </citation>
    <scope>NUCLEOTIDE SEQUENCE [LARGE SCALE GENOMIC DNA]</scope>
    <source>
        <strain evidence="2">IBRC-M 10987</strain>
    </source>
</reference>
<evidence type="ECO:0000313" key="2">
    <source>
        <dbReference type="Proteomes" id="UP001595715"/>
    </source>
</evidence>
<name>A0ABV8K5C9_9BACL</name>
<accession>A0ABV8K5C9</accession>